<evidence type="ECO:0000256" key="1">
    <source>
        <dbReference type="SAM" id="MobiDB-lite"/>
    </source>
</evidence>
<protein>
    <submittedName>
        <fullName evidence="2">Uncharacterized protein</fullName>
    </submittedName>
</protein>
<keyword evidence="3" id="KW-1185">Reference proteome</keyword>
<feature type="region of interest" description="Disordered" evidence="1">
    <location>
        <begin position="1"/>
        <end position="41"/>
    </location>
</feature>
<proteinExistence type="predicted"/>
<organism evidence="2 3">
    <name type="scientific">Streptomyces solicathayae</name>
    <dbReference type="NCBI Taxonomy" id="3081768"/>
    <lineage>
        <taxon>Bacteria</taxon>
        <taxon>Bacillati</taxon>
        <taxon>Actinomycetota</taxon>
        <taxon>Actinomycetes</taxon>
        <taxon>Kitasatosporales</taxon>
        <taxon>Streptomycetaceae</taxon>
        <taxon>Streptomyces</taxon>
    </lineage>
</organism>
<dbReference type="EMBL" id="CP137573">
    <property type="protein sequence ID" value="WOX26345.1"/>
    <property type="molecule type" value="Genomic_DNA"/>
</dbReference>
<reference evidence="2 3" key="1">
    <citation type="submission" date="2023-10" db="EMBL/GenBank/DDBJ databases">
        <title>The genome sequence of Streptomyces sp. HUAS YS2.</title>
        <authorList>
            <person name="Mo P."/>
        </authorList>
    </citation>
    <scope>NUCLEOTIDE SEQUENCE [LARGE SCALE GENOMIC DNA]</scope>
    <source>
        <strain evidence="2 3">HUAS YS2</strain>
    </source>
</reference>
<dbReference type="RefSeq" id="WP_318109332.1">
    <property type="nucleotide sequence ID" value="NZ_CP137573.1"/>
</dbReference>
<sequence>MPAQYGALASRRPPAIGEPCTTSSDDTAPASIPSARALRRA</sequence>
<evidence type="ECO:0000313" key="2">
    <source>
        <dbReference type="EMBL" id="WOX26345.1"/>
    </source>
</evidence>
<name>A0ABZ0M4C9_9ACTN</name>
<accession>A0ABZ0M4C9</accession>
<evidence type="ECO:0000313" key="3">
    <source>
        <dbReference type="Proteomes" id="UP001301731"/>
    </source>
</evidence>
<dbReference type="Proteomes" id="UP001301731">
    <property type="component" value="Chromosome"/>
</dbReference>
<gene>
    <name evidence="2" type="ORF">R2D22_35190</name>
</gene>